<reference evidence="4 5" key="1">
    <citation type="submission" date="2019-11" db="EMBL/GenBank/DDBJ databases">
        <title>Gordonia sp. nov., a novel actinobacterium isolated from mangrove soil in Hainan.</title>
        <authorList>
            <person name="Huang X."/>
            <person name="Xie Y."/>
            <person name="Chu X."/>
            <person name="Xiao K."/>
        </authorList>
    </citation>
    <scope>NUCLEOTIDE SEQUENCE [LARGE SCALE GENOMIC DNA]</scope>
    <source>
        <strain evidence="4 5">HNM0687</strain>
    </source>
</reference>
<comment type="similarity">
    <text evidence="1">Belongs to the PrpD family.</text>
</comment>
<dbReference type="Pfam" id="PF03972">
    <property type="entry name" value="MmgE_PrpD_N"/>
    <property type="match status" value="1"/>
</dbReference>
<keyword evidence="5" id="KW-1185">Reference proteome</keyword>
<evidence type="ECO:0000313" key="5">
    <source>
        <dbReference type="Proteomes" id="UP000475545"/>
    </source>
</evidence>
<dbReference type="GO" id="GO:0016829">
    <property type="term" value="F:lyase activity"/>
    <property type="evidence" value="ECO:0007669"/>
    <property type="project" value="InterPro"/>
</dbReference>
<dbReference type="InterPro" id="IPR036148">
    <property type="entry name" value="MmgE/PrpD_sf"/>
</dbReference>
<dbReference type="InterPro" id="IPR042188">
    <property type="entry name" value="MmgE/PrpD_sf_2"/>
</dbReference>
<feature type="domain" description="MmgE/PrpD C-terminal" evidence="3">
    <location>
        <begin position="291"/>
        <end position="454"/>
    </location>
</feature>
<name>A0A6L7GW85_9ACTN</name>
<dbReference type="EMBL" id="WMBR01000007">
    <property type="protein sequence ID" value="MXP23843.1"/>
    <property type="molecule type" value="Genomic_DNA"/>
</dbReference>
<comment type="caution">
    <text evidence="4">The sequence shown here is derived from an EMBL/GenBank/DDBJ whole genome shotgun (WGS) entry which is preliminary data.</text>
</comment>
<dbReference type="InterPro" id="IPR005656">
    <property type="entry name" value="MmgE_PrpD"/>
</dbReference>
<dbReference type="InterPro" id="IPR045337">
    <property type="entry name" value="MmgE_PrpD_C"/>
</dbReference>
<dbReference type="PANTHER" id="PTHR16943:SF8">
    <property type="entry name" value="2-METHYLCITRATE DEHYDRATASE"/>
    <property type="match status" value="1"/>
</dbReference>
<evidence type="ECO:0000256" key="1">
    <source>
        <dbReference type="ARBA" id="ARBA00006174"/>
    </source>
</evidence>
<dbReference type="PANTHER" id="PTHR16943">
    <property type="entry name" value="2-METHYLCITRATE DEHYDRATASE-RELATED"/>
    <property type="match status" value="1"/>
</dbReference>
<accession>A0A6L7GW85</accession>
<sequence length="484" mass="51679">MTTTPTTGIADPAALPTEPDGVTGRLATWVASLSYDDIPAEVRLRAAHVMLDGLACALVGARLPWSVRAAEAVLAMEGQGDVPILGWARTTSAPAACLLNGTFIQGFELDDYHVHAPLHSNSLVLPSAISTITMLDRAVSGDELLTALVAGYEVGPRVGLALHGAEMLSRGWHSGAVFGTHASAATSAWLRGLDAAQVEDALGLAATQSAGLMAAQYEAMSKRMHHGFASRNGWYAAGLAQAGYTGIKRVYERPYGGFLATFGEGHNPDADLIASDLGREWTLMDTAVKAYASMAATHAPIDCALEARSRGIAVDDIESVDIEVSHAAYHHGWWEPTRPLETIGAQMNIGYTVAVALLDEQVLAEQFTSARIDSDDVWRLLNRIRVHHRADFDGPQSRFRARMRLQLRGAAPVTFEVDGPLGGATRPLSNSDIVTKARRLADSIGITARWHEIESRVLDLESVTDASEIVRLVAADVAALPVSL</sequence>
<dbReference type="RefSeq" id="WP_160904039.1">
    <property type="nucleotide sequence ID" value="NZ_CP102850.1"/>
</dbReference>
<organism evidence="4 5">
    <name type="scientific">Gordonia mangrovi</name>
    <dbReference type="NCBI Taxonomy" id="2665643"/>
    <lineage>
        <taxon>Bacteria</taxon>
        <taxon>Bacillati</taxon>
        <taxon>Actinomycetota</taxon>
        <taxon>Actinomycetes</taxon>
        <taxon>Mycobacteriales</taxon>
        <taxon>Gordoniaceae</taxon>
        <taxon>Gordonia</taxon>
    </lineage>
</organism>
<evidence type="ECO:0000259" key="2">
    <source>
        <dbReference type="Pfam" id="PF03972"/>
    </source>
</evidence>
<evidence type="ECO:0000313" key="4">
    <source>
        <dbReference type="EMBL" id="MXP23843.1"/>
    </source>
</evidence>
<dbReference type="InterPro" id="IPR042183">
    <property type="entry name" value="MmgE/PrpD_sf_1"/>
</dbReference>
<dbReference type="Gene3D" id="1.10.4100.10">
    <property type="entry name" value="2-methylcitrate dehydratase PrpD"/>
    <property type="match status" value="1"/>
</dbReference>
<gene>
    <name evidence="4" type="ORF">GIY30_21125</name>
</gene>
<dbReference type="Proteomes" id="UP000475545">
    <property type="component" value="Unassembled WGS sequence"/>
</dbReference>
<dbReference type="SUPFAM" id="SSF103378">
    <property type="entry name" value="2-methylcitrate dehydratase PrpD"/>
    <property type="match status" value="1"/>
</dbReference>
<feature type="domain" description="MmgE/PrpD N-terminal" evidence="2">
    <location>
        <begin position="25"/>
        <end position="267"/>
    </location>
</feature>
<protein>
    <submittedName>
        <fullName evidence="4">MmgE/PrpD family protein</fullName>
    </submittedName>
</protein>
<dbReference type="AlphaFoldDB" id="A0A6L7GW85"/>
<dbReference type="Gene3D" id="3.30.1330.120">
    <property type="entry name" value="2-methylcitrate dehydratase PrpD"/>
    <property type="match status" value="1"/>
</dbReference>
<dbReference type="Pfam" id="PF19305">
    <property type="entry name" value="MmgE_PrpD_C"/>
    <property type="match status" value="1"/>
</dbReference>
<dbReference type="InterPro" id="IPR045336">
    <property type="entry name" value="MmgE_PrpD_N"/>
</dbReference>
<evidence type="ECO:0000259" key="3">
    <source>
        <dbReference type="Pfam" id="PF19305"/>
    </source>
</evidence>
<proteinExistence type="inferred from homology"/>